<reference evidence="1 2" key="2">
    <citation type="submission" date="2018-11" db="EMBL/GenBank/DDBJ databases">
        <authorList>
            <consortium name="Pathogen Informatics"/>
        </authorList>
    </citation>
    <scope>NUCLEOTIDE SEQUENCE [LARGE SCALE GENOMIC DNA]</scope>
    <source>
        <strain evidence="1">Dakar</strain>
        <strain evidence="2">Dakar, Senegal</strain>
    </source>
</reference>
<evidence type="ECO:0000313" key="2">
    <source>
        <dbReference type="Proteomes" id="UP000279833"/>
    </source>
</evidence>
<evidence type="ECO:0000313" key="3">
    <source>
        <dbReference type="WBParaSite" id="SCUD_0001026801-mRNA-1"/>
    </source>
</evidence>
<dbReference type="Proteomes" id="UP000279833">
    <property type="component" value="Unassembled WGS sequence"/>
</dbReference>
<evidence type="ECO:0000313" key="1">
    <source>
        <dbReference type="EMBL" id="VDP39145.1"/>
    </source>
</evidence>
<proteinExistence type="predicted"/>
<name>A0A183K5J4_9TREM</name>
<dbReference type="EMBL" id="UZAK01033682">
    <property type="protein sequence ID" value="VDP39145.1"/>
    <property type="molecule type" value="Genomic_DNA"/>
</dbReference>
<dbReference type="AlphaFoldDB" id="A0A183K5J4"/>
<sequence length="83" mass="9575">MVDYHYSDSSLSSRLDDVKNLSLKEEQRLELSGKSVLPIASVVGLELPKVELSYFDGQPRGYWKFIRQFETYVASRVTDDSQR</sequence>
<organism evidence="3">
    <name type="scientific">Schistosoma curassoni</name>
    <dbReference type="NCBI Taxonomy" id="6186"/>
    <lineage>
        <taxon>Eukaryota</taxon>
        <taxon>Metazoa</taxon>
        <taxon>Spiralia</taxon>
        <taxon>Lophotrochozoa</taxon>
        <taxon>Platyhelminthes</taxon>
        <taxon>Trematoda</taxon>
        <taxon>Digenea</taxon>
        <taxon>Strigeidida</taxon>
        <taxon>Schistosomatoidea</taxon>
        <taxon>Schistosomatidae</taxon>
        <taxon>Schistosoma</taxon>
    </lineage>
</organism>
<dbReference type="WBParaSite" id="SCUD_0001026801-mRNA-1">
    <property type="protein sequence ID" value="SCUD_0001026801-mRNA-1"/>
    <property type="gene ID" value="SCUD_0001026801"/>
</dbReference>
<keyword evidence="2" id="KW-1185">Reference proteome</keyword>
<gene>
    <name evidence="1" type="ORF">SCUD_LOCUS10268</name>
</gene>
<dbReference type="STRING" id="6186.A0A183K5J4"/>
<reference evidence="3" key="1">
    <citation type="submission" date="2016-06" db="UniProtKB">
        <authorList>
            <consortium name="WormBaseParasite"/>
        </authorList>
    </citation>
    <scope>IDENTIFICATION</scope>
</reference>
<protein>
    <submittedName>
        <fullName evidence="3">Glutaredoxin</fullName>
    </submittedName>
</protein>
<accession>A0A183K5J4</accession>